<comment type="caution">
    <text evidence="4">The sequence shown here is derived from an EMBL/GenBank/DDBJ whole genome shotgun (WGS) entry which is preliminary data.</text>
</comment>
<dbReference type="RefSeq" id="WP_183397113.1">
    <property type="nucleotide sequence ID" value="NZ_JACIDS010000001.1"/>
</dbReference>
<dbReference type="InterPro" id="IPR050463">
    <property type="entry name" value="Gfo/Idh/MocA_oxidrdct_glycsds"/>
</dbReference>
<dbReference type="GO" id="GO:0000166">
    <property type="term" value="F:nucleotide binding"/>
    <property type="evidence" value="ECO:0007669"/>
    <property type="project" value="InterPro"/>
</dbReference>
<dbReference type="Gene3D" id="3.30.360.10">
    <property type="entry name" value="Dihydrodipicolinate Reductase, domain 2"/>
    <property type="match status" value="1"/>
</dbReference>
<sequence length="354" mass="38039">MVRILILGTGSMAVNHAESFRAAPGASVVAAIETDATRREAFGKQFGITNLFADIESAIAWGEFDAVANVTPDAVHYPTTMRLLAAGKHVFCEKPLATDYPLALEMAETAEAKGLINMVNFTYRNSPALQKARELVVAGAIGEVRHFEASYLQSWLVGKQWGDWRTESRWLWRLSEEHGSKGVLGDVGVHIVDFATYGADSAVANVDSRLRTFHKAEGDRIGDYKLDANDSVVMTAELANGALGTITATRFATGHANDLTLRLFGTAGAIEVKTDGKASSLRSCTGADIDTQVWKDVPCPPVPTTYERFVQACNTGVNGDPSFRRAAEVQRVLDLCFAQEAARALNAASPATAG</sequence>
<dbReference type="PANTHER" id="PTHR43818">
    <property type="entry name" value="BCDNA.GH03377"/>
    <property type="match status" value="1"/>
</dbReference>
<dbReference type="InterPro" id="IPR055170">
    <property type="entry name" value="GFO_IDH_MocA-like_dom"/>
</dbReference>
<dbReference type="InterPro" id="IPR036291">
    <property type="entry name" value="NAD(P)-bd_dom_sf"/>
</dbReference>
<organism evidence="4 5">
    <name type="scientific">Kaistia hirudinis</name>
    <dbReference type="NCBI Taxonomy" id="1293440"/>
    <lineage>
        <taxon>Bacteria</taxon>
        <taxon>Pseudomonadati</taxon>
        <taxon>Pseudomonadota</taxon>
        <taxon>Alphaproteobacteria</taxon>
        <taxon>Hyphomicrobiales</taxon>
        <taxon>Kaistiaceae</taxon>
        <taxon>Kaistia</taxon>
    </lineage>
</organism>
<dbReference type="Pfam" id="PF22725">
    <property type="entry name" value="GFO_IDH_MocA_C3"/>
    <property type="match status" value="1"/>
</dbReference>
<dbReference type="EMBL" id="JACIDS010000001">
    <property type="protein sequence ID" value="MBB3929454.1"/>
    <property type="molecule type" value="Genomic_DNA"/>
</dbReference>
<dbReference type="InterPro" id="IPR000683">
    <property type="entry name" value="Gfo/Idh/MocA-like_OxRdtase_N"/>
</dbReference>
<keyword evidence="1" id="KW-0560">Oxidoreductase</keyword>
<keyword evidence="5" id="KW-1185">Reference proteome</keyword>
<feature type="domain" description="Gfo/Idh/MocA-like oxidoreductase N-terminal" evidence="2">
    <location>
        <begin position="2"/>
        <end position="121"/>
    </location>
</feature>
<dbReference type="AlphaFoldDB" id="A0A840AJX9"/>
<dbReference type="Proteomes" id="UP000553963">
    <property type="component" value="Unassembled WGS sequence"/>
</dbReference>
<evidence type="ECO:0000256" key="1">
    <source>
        <dbReference type="ARBA" id="ARBA00023002"/>
    </source>
</evidence>
<dbReference type="PANTHER" id="PTHR43818:SF11">
    <property type="entry name" value="BCDNA.GH03377"/>
    <property type="match status" value="1"/>
</dbReference>
<protein>
    <submittedName>
        <fullName evidence="4">Putative dehydrogenase</fullName>
    </submittedName>
</protein>
<dbReference type="SUPFAM" id="SSF55347">
    <property type="entry name" value="Glyceraldehyde-3-phosphate dehydrogenase-like, C-terminal domain"/>
    <property type="match status" value="1"/>
</dbReference>
<dbReference type="SUPFAM" id="SSF51735">
    <property type="entry name" value="NAD(P)-binding Rossmann-fold domains"/>
    <property type="match status" value="1"/>
</dbReference>
<reference evidence="4 5" key="1">
    <citation type="submission" date="2020-08" db="EMBL/GenBank/DDBJ databases">
        <title>Genomic Encyclopedia of Type Strains, Phase IV (KMG-IV): sequencing the most valuable type-strain genomes for metagenomic binning, comparative biology and taxonomic classification.</title>
        <authorList>
            <person name="Goeker M."/>
        </authorList>
    </citation>
    <scope>NUCLEOTIDE SEQUENCE [LARGE SCALE GENOMIC DNA]</scope>
    <source>
        <strain evidence="4 5">DSM 25966</strain>
    </source>
</reference>
<evidence type="ECO:0000259" key="3">
    <source>
        <dbReference type="Pfam" id="PF22725"/>
    </source>
</evidence>
<gene>
    <name evidence="4" type="ORF">GGR25_000473</name>
</gene>
<evidence type="ECO:0000259" key="2">
    <source>
        <dbReference type="Pfam" id="PF01408"/>
    </source>
</evidence>
<accession>A0A840AJX9</accession>
<feature type="domain" description="GFO/IDH/MocA-like oxidoreductase" evidence="3">
    <location>
        <begin position="130"/>
        <end position="271"/>
    </location>
</feature>
<dbReference type="Gene3D" id="3.40.50.720">
    <property type="entry name" value="NAD(P)-binding Rossmann-like Domain"/>
    <property type="match status" value="1"/>
</dbReference>
<name>A0A840AJX9_9HYPH</name>
<evidence type="ECO:0000313" key="5">
    <source>
        <dbReference type="Proteomes" id="UP000553963"/>
    </source>
</evidence>
<dbReference type="GO" id="GO:0016491">
    <property type="term" value="F:oxidoreductase activity"/>
    <property type="evidence" value="ECO:0007669"/>
    <property type="project" value="UniProtKB-KW"/>
</dbReference>
<dbReference type="Pfam" id="PF01408">
    <property type="entry name" value="GFO_IDH_MocA"/>
    <property type="match status" value="1"/>
</dbReference>
<evidence type="ECO:0000313" key="4">
    <source>
        <dbReference type="EMBL" id="MBB3929454.1"/>
    </source>
</evidence>
<proteinExistence type="predicted"/>